<keyword evidence="5 13" id="KW-0808">Transferase</keyword>
<keyword evidence="7 13" id="KW-0479">Metal-binding</keyword>
<evidence type="ECO:0000256" key="8">
    <source>
        <dbReference type="ARBA" id="ARBA00022898"/>
    </source>
</evidence>
<organism evidence="16 17">
    <name type="scientific">Paludibaculum fermentans</name>
    <dbReference type="NCBI Taxonomy" id="1473598"/>
    <lineage>
        <taxon>Bacteria</taxon>
        <taxon>Pseudomonadati</taxon>
        <taxon>Acidobacteriota</taxon>
        <taxon>Terriglobia</taxon>
        <taxon>Bryobacterales</taxon>
        <taxon>Bryobacteraceae</taxon>
        <taxon>Paludibaculum</taxon>
    </lineage>
</organism>
<dbReference type="GO" id="GO:0044571">
    <property type="term" value="P:[2Fe-2S] cluster assembly"/>
    <property type="evidence" value="ECO:0007669"/>
    <property type="project" value="UniProtKB-UniRule"/>
</dbReference>
<dbReference type="PIRSF" id="PIRSF005572">
    <property type="entry name" value="NifS"/>
    <property type="match status" value="1"/>
</dbReference>
<accession>A0A7S7NUY7</accession>
<evidence type="ECO:0000256" key="13">
    <source>
        <dbReference type="HAMAP-Rule" id="MF_00331"/>
    </source>
</evidence>
<dbReference type="PANTHER" id="PTHR11601:SF34">
    <property type="entry name" value="CYSTEINE DESULFURASE"/>
    <property type="match status" value="1"/>
</dbReference>
<comment type="pathway">
    <text evidence="2 13">Cofactor biosynthesis; iron-sulfur cluster biosynthesis.</text>
</comment>
<comment type="cofactor">
    <cofactor evidence="1 13 14">
        <name>pyridoxal 5'-phosphate</name>
        <dbReference type="ChEBI" id="CHEBI:597326"/>
    </cofactor>
</comment>
<dbReference type="AlphaFoldDB" id="A0A7S7NUY7"/>
<comment type="subcellular location">
    <subcellularLocation>
        <location evidence="13">Cytoplasm</location>
    </subcellularLocation>
</comment>
<dbReference type="EMBL" id="CP063849">
    <property type="protein sequence ID" value="QOY90223.1"/>
    <property type="molecule type" value="Genomic_DNA"/>
</dbReference>
<evidence type="ECO:0000256" key="3">
    <source>
        <dbReference type="ARBA" id="ARBA00006490"/>
    </source>
</evidence>
<evidence type="ECO:0000256" key="10">
    <source>
        <dbReference type="ARBA" id="ARBA00023014"/>
    </source>
</evidence>
<dbReference type="Gene3D" id="3.90.1150.10">
    <property type="entry name" value="Aspartate Aminotransferase, domain 1"/>
    <property type="match status" value="1"/>
</dbReference>
<keyword evidence="10 13" id="KW-0411">Iron-sulfur</keyword>
<dbReference type="InterPro" id="IPR015424">
    <property type="entry name" value="PyrdxlP-dep_Trfase"/>
</dbReference>
<evidence type="ECO:0000259" key="15">
    <source>
        <dbReference type="Pfam" id="PF00266"/>
    </source>
</evidence>
<dbReference type="InterPro" id="IPR020578">
    <property type="entry name" value="Aminotrans_V_PyrdxlP_BS"/>
</dbReference>
<dbReference type="InterPro" id="IPR015422">
    <property type="entry name" value="PyrdxlP-dep_Trfase_small"/>
</dbReference>
<dbReference type="GO" id="GO:0030170">
    <property type="term" value="F:pyridoxal phosphate binding"/>
    <property type="evidence" value="ECO:0007669"/>
    <property type="project" value="UniProtKB-UniRule"/>
</dbReference>
<feature type="binding site" evidence="13">
    <location>
        <begin position="74"/>
        <end position="75"/>
    </location>
    <ligand>
        <name>pyridoxal 5'-phosphate</name>
        <dbReference type="ChEBI" id="CHEBI:597326"/>
    </ligand>
</feature>
<dbReference type="NCBIfam" id="NF002806">
    <property type="entry name" value="PRK02948.1"/>
    <property type="match status" value="1"/>
</dbReference>
<feature type="binding site" evidence="13">
    <location>
        <position position="243"/>
    </location>
    <ligand>
        <name>pyridoxal 5'-phosphate</name>
        <dbReference type="ChEBI" id="CHEBI:597326"/>
    </ligand>
</feature>
<keyword evidence="9 13" id="KW-0408">Iron</keyword>
<dbReference type="PANTHER" id="PTHR11601">
    <property type="entry name" value="CYSTEINE DESULFURYLASE FAMILY MEMBER"/>
    <property type="match status" value="1"/>
</dbReference>
<dbReference type="Pfam" id="PF00266">
    <property type="entry name" value="Aminotran_5"/>
    <property type="match status" value="1"/>
</dbReference>
<dbReference type="InterPro" id="IPR015421">
    <property type="entry name" value="PyrdxlP-dep_Trfase_major"/>
</dbReference>
<dbReference type="RefSeq" id="WP_194451888.1">
    <property type="nucleotide sequence ID" value="NZ_CP063849.1"/>
</dbReference>
<dbReference type="GO" id="GO:0031071">
    <property type="term" value="F:cysteine desulfurase activity"/>
    <property type="evidence" value="ECO:0007669"/>
    <property type="project" value="UniProtKB-UniRule"/>
</dbReference>
<comment type="catalytic activity">
    <reaction evidence="11 13">
        <text>(sulfur carrier)-H + L-cysteine = (sulfur carrier)-SH + L-alanine</text>
        <dbReference type="Rhea" id="RHEA:43892"/>
        <dbReference type="Rhea" id="RHEA-COMP:14737"/>
        <dbReference type="Rhea" id="RHEA-COMP:14739"/>
        <dbReference type="ChEBI" id="CHEBI:29917"/>
        <dbReference type="ChEBI" id="CHEBI:35235"/>
        <dbReference type="ChEBI" id="CHEBI:57972"/>
        <dbReference type="ChEBI" id="CHEBI:64428"/>
        <dbReference type="EC" id="2.8.1.7"/>
    </reaction>
</comment>
<evidence type="ECO:0000313" key="17">
    <source>
        <dbReference type="Proteomes" id="UP000593892"/>
    </source>
</evidence>
<dbReference type="GO" id="GO:0051537">
    <property type="term" value="F:2 iron, 2 sulfur cluster binding"/>
    <property type="evidence" value="ECO:0007669"/>
    <property type="project" value="UniProtKB-UniRule"/>
</dbReference>
<evidence type="ECO:0000256" key="12">
    <source>
        <dbReference type="ARBA" id="ARBA00072125"/>
    </source>
</evidence>
<evidence type="ECO:0000256" key="11">
    <source>
        <dbReference type="ARBA" id="ARBA00050776"/>
    </source>
</evidence>
<keyword evidence="6 13" id="KW-0001">2Fe-2S</keyword>
<dbReference type="FunFam" id="3.90.1150.10:FF:000002">
    <property type="entry name" value="Cysteine desulfurase IscS"/>
    <property type="match status" value="1"/>
</dbReference>
<dbReference type="GO" id="GO:0046872">
    <property type="term" value="F:metal ion binding"/>
    <property type="evidence" value="ECO:0007669"/>
    <property type="project" value="UniProtKB-KW"/>
</dbReference>
<dbReference type="InterPro" id="IPR000192">
    <property type="entry name" value="Aminotrans_V_dom"/>
</dbReference>
<feature type="binding site" description="via persulfide group" evidence="13">
    <location>
        <position position="329"/>
    </location>
    <ligand>
        <name>[2Fe-2S] cluster</name>
        <dbReference type="ChEBI" id="CHEBI:190135"/>
        <note>ligand shared with IscU</note>
    </ligand>
</feature>
<keyword evidence="17" id="KW-1185">Reference proteome</keyword>
<dbReference type="InterPro" id="IPR010240">
    <property type="entry name" value="Cys_deSase_IscS"/>
</dbReference>
<reference evidence="16 17" key="1">
    <citation type="submission" date="2020-10" db="EMBL/GenBank/DDBJ databases">
        <title>Complete genome sequence of Paludibaculum fermentans P105T, a facultatively anaerobic acidobacterium capable of dissimilatory Fe(III) reduction.</title>
        <authorList>
            <person name="Dedysh S.N."/>
            <person name="Beletsky A.V."/>
            <person name="Kulichevskaya I.S."/>
            <person name="Mardanov A.V."/>
            <person name="Ravin N.V."/>
        </authorList>
    </citation>
    <scope>NUCLEOTIDE SEQUENCE [LARGE SCALE GENOMIC DNA]</scope>
    <source>
        <strain evidence="16 17">P105</strain>
    </source>
</reference>
<feature type="active site" description="Cysteine persulfide intermediate" evidence="13">
    <location>
        <position position="329"/>
    </location>
</feature>
<evidence type="ECO:0000313" key="16">
    <source>
        <dbReference type="EMBL" id="QOY90223.1"/>
    </source>
</evidence>
<proteinExistence type="inferred from homology"/>
<feature type="binding site" evidence="13">
    <location>
        <position position="182"/>
    </location>
    <ligand>
        <name>pyridoxal 5'-phosphate</name>
        <dbReference type="ChEBI" id="CHEBI:597326"/>
    </ligand>
</feature>
<gene>
    <name evidence="13" type="primary">iscS</name>
    <name evidence="16" type="ORF">IRI77_09795</name>
</gene>
<evidence type="ECO:0000256" key="2">
    <source>
        <dbReference type="ARBA" id="ARBA00005151"/>
    </source>
</evidence>
<dbReference type="NCBIfam" id="TIGR02006">
    <property type="entry name" value="IscS"/>
    <property type="match status" value="1"/>
</dbReference>
<feature type="binding site" evidence="13">
    <location>
        <begin position="202"/>
        <end position="204"/>
    </location>
    <ligand>
        <name>pyridoxal 5'-phosphate</name>
        <dbReference type="ChEBI" id="CHEBI:597326"/>
    </ligand>
</feature>
<dbReference type="GO" id="GO:1990221">
    <property type="term" value="C:L-cysteine desulfurase complex"/>
    <property type="evidence" value="ECO:0007669"/>
    <property type="project" value="UniProtKB-ARBA"/>
</dbReference>
<evidence type="ECO:0000256" key="14">
    <source>
        <dbReference type="RuleBase" id="RU004504"/>
    </source>
</evidence>
<keyword evidence="13" id="KW-0963">Cytoplasm</keyword>
<name>A0A7S7NUY7_PALFE</name>
<evidence type="ECO:0000256" key="4">
    <source>
        <dbReference type="ARBA" id="ARBA00012239"/>
    </source>
</evidence>
<dbReference type="HAMAP" id="MF_00331">
    <property type="entry name" value="Cys_desulf_IscS"/>
    <property type="match status" value="1"/>
</dbReference>
<dbReference type="Proteomes" id="UP000593892">
    <property type="component" value="Chromosome"/>
</dbReference>
<dbReference type="NCBIfam" id="NF010611">
    <property type="entry name" value="PRK14012.1"/>
    <property type="match status" value="1"/>
</dbReference>
<comment type="subunit">
    <text evidence="13">Homodimer. Forms a heterotetramer with IscU, interacts with other sulfur acceptors.</text>
</comment>
<dbReference type="EC" id="2.8.1.7" evidence="4 13"/>
<dbReference type="PROSITE" id="PS00595">
    <property type="entry name" value="AA_TRANSFER_CLASS_5"/>
    <property type="match status" value="1"/>
</dbReference>
<comment type="function">
    <text evidence="13">Master enzyme that delivers sulfur to a number of partners involved in Fe-S cluster assembly, tRNA modification or cofactor biosynthesis. Catalyzes the removal of elemental sulfur atoms from cysteine to produce alanine. Functions as a sulfur delivery protein for Fe-S cluster synthesis onto IscU, an Fe-S scaffold assembly protein, as well as other S acceptor proteins.</text>
</comment>
<evidence type="ECO:0000256" key="7">
    <source>
        <dbReference type="ARBA" id="ARBA00022723"/>
    </source>
</evidence>
<keyword evidence="8 13" id="KW-0663">Pyridoxal phosphate</keyword>
<evidence type="ECO:0000256" key="5">
    <source>
        <dbReference type="ARBA" id="ARBA00022679"/>
    </source>
</evidence>
<feature type="binding site" evidence="13">
    <location>
        <position position="154"/>
    </location>
    <ligand>
        <name>pyridoxal 5'-phosphate</name>
        <dbReference type="ChEBI" id="CHEBI:597326"/>
    </ligand>
</feature>
<dbReference type="FunFam" id="3.40.640.10:FF:000003">
    <property type="entry name" value="Cysteine desulfurase IscS"/>
    <property type="match status" value="1"/>
</dbReference>
<dbReference type="InterPro" id="IPR016454">
    <property type="entry name" value="Cysteine_dSase"/>
</dbReference>
<feature type="modified residue" description="N6-(pyridoxal phosphate)lysine" evidence="13">
    <location>
        <position position="205"/>
    </location>
</feature>
<dbReference type="Gene3D" id="3.40.640.10">
    <property type="entry name" value="Type I PLP-dependent aspartate aminotransferase-like (Major domain)"/>
    <property type="match status" value="1"/>
</dbReference>
<sequence>MLKFPIYLDNHATTPMDPKVLEAMMPYFLDSFGNAASRNHSFGWVAEEAVEHARKQLADVIGANSKEIVFTSGATESNNLAIKGVAEMYAQKGNHIITAATEHKAILDTCKRLEKHGARVTYLPVQTNGLVDLDQLREAITDKTILVSIMYGNNEIGTIQDIQAIGKICKEKGVLFHTDATQAVGKIPVNVISDNIDLLSFTAHKMYGPKGVGALYVRRKSPRVQLTAQMDGGGHERGMRSGTLNVPGIVGFGAAAAICKDVMVEESARHAFLRDKLKDVLMAELDETYINGTMEHRLPHNLNISFAYVEGESLLMGINDIAVSSGSACTSATLEPSYVLKALGAGDDLAHSSIRFGIGRFTTEEEVDYTAAKVIDVVRKLRELSPLYDMVKEGIDLSKVEWSAH</sequence>
<dbReference type="KEGG" id="pfer:IRI77_09795"/>
<feature type="domain" description="Aminotransferase class V" evidence="15">
    <location>
        <begin position="6"/>
        <end position="369"/>
    </location>
</feature>
<evidence type="ECO:0000256" key="9">
    <source>
        <dbReference type="ARBA" id="ARBA00023004"/>
    </source>
</evidence>
<evidence type="ECO:0000256" key="1">
    <source>
        <dbReference type="ARBA" id="ARBA00001933"/>
    </source>
</evidence>
<evidence type="ECO:0000256" key="6">
    <source>
        <dbReference type="ARBA" id="ARBA00022714"/>
    </source>
</evidence>
<comment type="similarity">
    <text evidence="3 13">Belongs to the class-V pyridoxal-phosphate-dependent aminotransferase family. NifS/IscS subfamily.</text>
</comment>
<dbReference type="SUPFAM" id="SSF53383">
    <property type="entry name" value="PLP-dependent transferases"/>
    <property type="match status" value="1"/>
</dbReference>
<protein>
    <recommendedName>
        <fullName evidence="12 13">Cysteine desulfurase IscS</fullName>
        <ecNumber evidence="4 13">2.8.1.7</ecNumber>
    </recommendedName>
</protein>
<dbReference type="UniPathway" id="UPA00266"/>